<dbReference type="EMBL" id="GBRH01183392">
    <property type="protein sequence ID" value="JAE14504.1"/>
    <property type="molecule type" value="Transcribed_RNA"/>
</dbReference>
<reference evidence="1" key="2">
    <citation type="journal article" date="2015" name="Data Brief">
        <title>Shoot transcriptome of the giant reed, Arundo donax.</title>
        <authorList>
            <person name="Barrero R.A."/>
            <person name="Guerrero F.D."/>
            <person name="Moolhuijzen P."/>
            <person name="Goolsby J.A."/>
            <person name="Tidwell J."/>
            <person name="Bellgard S.E."/>
            <person name="Bellgard M.I."/>
        </authorList>
    </citation>
    <scope>NUCLEOTIDE SEQUENCE</scope>
    <source>
        <tissue evidence="1">Shoot tissue taken approximately 20 cm above the soil surface</tissue>
    </source>
</reference>
<organism evidence="1">
    <name type="scientific">Arundo donax</name>
    <name type="common">Giant reed</name>
    <name type="synonym">Donax arundinaceus</name>
    <dbReference type="NCBI Taxonomy" id="35708"/>
    <lineage>
        <taxon>Eukaryota</taxon>
        <taxon>Viridiplantae</taxon>
        <taxon>Streptophyta</taxon>
        <taxon>Embryophyta</taxon>
        <taxon>Tracheophyta</taxon>
        <taxon>Spermatophyta</taxon>
        <taxon>Magnoliopsida</taxon>
        <taxon>Liliopsida</taxon>
        <taxon>Poales</taxon>
        <taxon>Poaceae</taxon>
        <taxon>PACMAD clade</taxon>
        <taxon>Arundinoideae</taxon>
        <taxon>Arundineae</taxon>
        <taxon>Arundo</taxon>
    </lineage>
</organism>
<evidence type="ECO:0000313" key="1">
    <source>
        <dbReference type="EMBL" id="JAE14504.1"/>
    </source>
</evidence>
<reference evidence="1" key="1">
    <citation type="submission" date="2014-09" db="EMBL/GenBank/DDBJ databases">
        <authorList>
            <person name="Magalhaes I.L.F."/>
            <person name="Oliveira U."/>
            <person name="Santos F.R."/>
            <person name="Vidigal T.H.D.A."/>
            <person name="Brescovit A.D."/>
            <person name="Santos A.J."/>
        </authorList>
    </citation>
    <scope>NUCLEOTIDE SEQUENCE</scope>
    <source>
        <tissue evidence="1">Shoot tissue taken approximately 20 cm above the soil surface</tissue>
    </source>
</reference>
<protein>
    <submittedName>
        <fullName evidence="1">Uncharacterized protein</fullName>
    </submittedName>
</protein>
<name>A0A0A9FTC9_ARUDO</name>
<sequence length="34" mass="3847">MLRRAILGSKIALHVRNVKSSDTVCMCQRQTNES</sequence>
<dbReference type="AlphaFoldDB" id="A0A0A9FTC9"/>
<proteinExistence type="predicted"/>
<accession>A0A0A9FTC9</accession>